<dbReference type="AlphaFoldDB" id="A0A1F7J062"/>
<dbReference type="Proteomes" id="UP000177141">
    <property type="component" value="Unassembled WGS sequence"/>
</dbReference>
<name>A0A1F7J062_9BACT</name>
<sequence>MTNIKKSIYLYDVAGAIIATFFLAPLVSVAWNAIVVFILLYLFKKIKTTQYIWGVILISIGGAILDFMTYILPINFFLEYLNNKHFNDYFAANPNGTLPDMVYPSNFGLYFMILPIVSIGFFNYYMGRGYFKLNKKQSMIFALTMGLITAPWILYLYSYGPNYK</sequence>
<feature type="transmembrane region" description="Helical" evidence="1">
    <location>
        <begin position="55"/>
        <end position="78"/>
    </location>
</feature>
<dbReference type="EMBL" id="MGAL01000007">
    <property type="protein sequence ID" value="OGK48996.1"/>
    <property type="molecule type" value="Genomic_DNA"/>
</dbReference>
<evidence type="ECO:0000256" key="1">
    <source>
        <dbReference type="SAM" id="Phobius"/>
    </source>
</evidence>
<feature type="transmembrane region" description="Helical" evidence="1">
    <location>
        <begin position="138"/>
        <end position="157"/>
    </location>
</feature>
<keyword evidence="1" id="KW-1133">Transmembrane helix</keyword>
<keyword evidence="1" id="KW-0472">Membrane</keyword>
<proteinExistence type="predicted"/>
<protein>
    <submittedName>
        <fullName evidence="2">Uncharacterized protein</fullName>
    </submittedName>
</protein>
<comment type="caution">
    <text evidence="2">The sequence shown here is derived from an EMBL/GenBank/DDBJ whole genome shotgun (WGS) entry which is preliminary data.</text>
</comment>
<feature type="transmembrane region" description="Helical" evidence="1">
    <location>
        <begin position="107"/>
        <end position="126"/>
    </location>
</feature>
<evidence type="ECO:0000313" key="2">
    <source>
        <dbReference type="EMBL" id="OGK48996.1"/>
    </source>
</evidence>
<feature type="transmembrane region" description="Helical" evidence="1">
    <location>
        <begin position="16"/>
        <end position="43"/>
    </location>
</feature>
<gene>
    <name evidence="2" type="ORF">A3A93_00595</name>
</gene>
<organism evidence="2 3">
    <name type="scientific">Candidatus Roizmanbacteria bacterium RIFCSPLOWO2_01_FULL_38_12</name>
    <dbReference type="NCBI Taxonomy" id="1802061"/>
    <lineage>
        <taxon>Bacteria</taxon>
        <taxon>Candidatus Roizmaniibacteriota</taxon>
    </lineage>
</organism>
<reference evidence="2 3" key="1">
    <citation type="journal article" date="2016" name="Nat. Commun.">
        <title>Thousands of microbial genomes shed light on interconnected biogeochemical processes in an aquifer system.</title>
        <authorList>
            <person name="Anantharaman K."/>
            <person name="Brown C.T."/>
            <person name="Hug L.A."/>
            <person name="Sharon I."/>
            <person name="Castelle C.J."/>
            <person name="Probst A.J."/>
            <person name="Thomas B.C."/>
            <person name="Singh A."/>
            <person name="Wilkins M.J."/>
            <person name="Karaoz U."/>
            <person name="Brodie E.L."/>
            <person name="Williams K.H."/>
            <person name="Hubbard S.S."/>
            <person name="Banfield J.F."/>
        </authorList>
    </citation>
    <scope>NUCLEOTIDE SEQUENCE [LARGE SCALE GENOMIC DNA]</scope>
</reference>
<evidence type="ECO:0000313" key="3">
    <source>
        <dbReference type="Proteomes" id="UP000177141"/>
    </source>
</evidence>
<accession>A0A1F7J062</accession>
<keyword evidence="1" id="KW-0812">Transmembrane</keyword>